<evidence type="ECO:0000313" key="1">
    <source>
        <dbReference type="EMBL" id="KAK3595563.1"/>
    </source>
</evidence>
<sequence length="429" mass="48579">MESQHPSQQTIMDIKKVLDEFVKSIIQLEENYVEIVIKTFTELFPSIQLQISEHSHDCETNVKTFIENQYNTPGARCNSSSPNYLLRKANDEDKMVTDEQSKFSLGGLIRRPIGIVCSLFVNKKDGKEQSIAKENYPKGCLSGKIEKTEDQEVLSNESAAPFDVKPIQPLKDEKENITDVQNEPSSLNVIEKSKDICLANLEIFKTSIQLFDKKLKSCKQQLMELFEACEKENKYLINLAPPLKKINEPDHFDVHETSAQGDIEPSISDYSWLLSKRMHTVLTQLYCPKPSDLVTSVTKKLTAMLKKHTITHDIKLKTMMCKSAKDLKKDVPLILICLQSSRLGTDVSNATKGIDIDLRNVAVLILHHADIHALPSQSSKKILTAPEYKNIGTIVDMGFLSPKGLYVCDMNQTSLDDLALFFKRMREKQ</sequence>
<dbReference type="EMBL" id="JAEAOA010000613">
    <property type="protein sequence ID" value="KAK3595563.1"/>
    <property type="molecule type" value="Genomic_DNA"/>
</dbReference>
<protein>
    <submittedName>
        <fullName evidence="1">Uncharacterized protein</fullName>
    </submittedName>
</protein>
<dbReference type="Proteomes" id="UP001195483">
    <property type="component" value="Unassembled WGS sequence"/>
</dbReference>
<proteinExistence type="predicted"/>
<name>A0AAE0SPJ1_9BIVA</name>
<reference evidence="1" key="1">
    <citation type="journal article" date="2021" name="Genome Biol. Evol.">
        <title>A High-Quality Reference Genome for a Parasitic Bivalve with Doubly Uniparental Inheritance (Bivalvia: Unionida).</title>
        <authorList>
            <person name="Smith C.H."/>
        </authorList>
    </citation>
    <scope>NUCLEOTIDE SEQUENCE</scope>
    <source>
        <strain evidence="1">CHS0354</strain>
    </source>
</reference>
<organism evidence="1 2">
    <name type="scientific">Potamilus streckersoni</name>
    <dbReference type="NCBI Taxonomy" id="2493646"/>
    <lineage>
        <taxon>Eukaryota</taxon>
        <taxon>Metazoa</taxon>
        <taxon>Spiralia</taxon>
        <taxon>Lophotrochozoa</taxon>
        <taxon>Mollusca</taxon>
        <taxon>Bivalvia</taxon>
        <taxon>Autobranchia</taxon>
        <taxon>Heteroconchia</taxon>
        <taxon>Palaeoheterodonta</taxon>
        <taxon>Unionida</taxon>
        <taxon>Unionoidea</taxon>
        <taxon>Unionidae</taxon>
        <taxon>Ambleminae</taxon>
        <taxon>Lampsilini</taxon>
        <taxon>Potamilus</taxon>
    </lineage>
</organism>
<keyword evidence="2" id="KW-1185">Reference proteome</keyword>
<gene>
    <name evidence="1" type="ORF">CHS0354_009519</name>
</gene>
<reference evidence="1" key="2">
    <citation type="journal article" date="2021" name="Genome Biol. Evol.">
        <title>Developing a high-quality reference genome for a parasitic bivalve with doubly uniparental inheritance (Bivalvia: Unionida).</title>
        <authorList>
            <person name="Smith C.H."/>
        </authorList>
    </citation>
    <scope>NUCLEOTIDE SEQUENCE</scope>
    <source>
        <strain evidence="1">CHS0354</strain>
        <tissue evidence="1">Mantle</tissue>
    </source>
</reference>
<accession>A0AAE0SPJ1</accession>
<reference evidence="1" key="3">
    <citation type="submission" date="2023-05" db="EMBL/GenBank/DDBJ databases">
        <authorList>
            <person name="Smith C.H."/>
        </authorList>
    </citation>
    <scope>NUCLEOTIDE SEQUENCE</scope>
    <source>
        <strain evidence="1">CHS0354</strain>
        <tissue evidence="1">Mantle</tissue>
    </source>
</reference>
<comment type="caution">
    <text evidence="1">The sequence shown here is derived from an EMBL/GenBank/DDBJ whole genome shotgun (WGS) entry which is preliminary data.</text>
</comment>
<dbReference type="AlphaFoldDB" id="A0AAE0SPJ1"/>
<evidence type="ECO:0000313" key="2">
    <source>
        <dbReference type="Proteomes" id="UP001195483"/>
    </source>
</evidence>